<evidence type="ECO:0000313" key="14">
    <source>
        <dbReference type="Proteomes" id="UP000477849"/>
    </source>
</evidence>
<keyword evidence="6 12" id="KW-0732">Signal</keyword>
<feature type="active site" evidence="11">
    <location>
        <position position="103"/>
    </location>
</feature>
<feature type="active site" evidence="11">
    <location>
        <position position="228"/>
    </location>
</feature>
<feature type="signal peptide" evidence="12">
    <location>
        <begin position="1"/>
        <end position="24"/>
    </location>
</feature>
<keyword evidence="14" id="KW-1185">Reference proteome</keyword>
<feature type="active site" evidence="11">
    <location>
        <position position="105"/>
    </location>
</feature>
<evidence type="ECO:0000256" key="10">
    <source>
        <dbReference type="ARBA" id="ARBA00023237"/>
    </source>
</evidence>
<dbReference type="InterPro" id="IPR053724">
    <property type="entry name" value="OMP_A26_sf"/>
</dbReference>
<evidence type="ECO:0000256" key="4">
    <source>
        <dbReference type="ARBA" id="ARBA00022670"/>
    </source>
</evidence>
<accession>A0A6M1S0R3</accession>
<dbReference type="AlphaFoldDB" id="A0A6M1S0R3"/>
<dbReference type="Gene3D" id="2.40.128.90">
    <property type="entry name" value="OMPT-like"/>
    <property type="match status" value="1"/>
</dbReference>
<evidence type="ECO:0000256" key="12">
    <source>
        <dbReference type="SAM" id="SignalP"/>
    </source>
</evidence>
<keyword evidence="8" id="KW-0378">Hydrolase</keyword>
<evidence type="ECO:0000256" key="8">
    <source>
        <dbReference type="ARBA" id="ARBA00022801"/>
    </source>
</evidence>
<feature type="active site" evidence="11">
    <location>
        <position position="230"/>
    </location>
</feature>
<evidence type="ECO:0000256" key="11">
    <source>
        <dbReference type="PIRSR" id="PIRSR001522-1"/>
    </source>
</evidence>
<reference evidence="13 14" key="1">
    <citation type="submission" date="2020-02" db="EMBL/GenBank/DDBJ databases">
        <title>Genome sequence of the type strain CCBAU10050 of Rhizobium daejeonense.</title>
        <authorList>
            <person name="Gao J."/>
            <person name="Sun J."/>
        </authorList>
    </citation>
    <scope>NUCLEOTIDE SEQUENCE [LARGE SCALE GENOMIC DNA]</scope>
    <source>
        <strain evidence="13 14">CCBAU10050</strain>
    </source>
</reference>
<dbReference type="Pfam" id="PF01278">
    <property type="entry name" value="Omptin"/>
    <property type="match status" value="1"/>
</dbReference>
<evidence type="ECO:0000256" key="5">
    <source>
        <dbReference type="ARBA" id="ARBA00022692"/>
    </source>
</evidence>
<evidence type="ECO:0000256" key="7">
    <source>
        <dbReference type="ARBA" id="ARBA00022750"/>
    </source>
</evidence>
<dbReference type="Proteomes" id="UP000477849">
    <property type="component" value="Unassembled WGS sequence"/>
</dbReference>
<evidence type="ECO:0000256" key="3">
    <source>
        <dbReference type="ARBA" id="ARBA00022452"/>
    </source>
</evidence>
<protein>
    <submittedName>
        <fullName evidence="13">Omptin family outer membrane protease</fullName>
    </submittedName>
</protein>
<comment type="subcellular location">
    <subcellularLocation>
        <location evidence="1">Cell outer membrane</location>
        <topology evidence="1">Multi-pass membrane protein</topology>
    </subcellularLocation>
</comment>
<evidence type="ECO:0000256" key="6">
    <source>
        <dbReference type="ARBA" id="ARBA00022729"/>
    </source>
</evidence>
<dbReference type="PROSITE" id="PS00834">
    <property type="entry name" value="OMPTIN_1"/>
    <property type="match status" value="1"/>
</dbReference>
<feature type="chain" id="PRO_5026875998" evidence="12">
    <location>
        <begin position="25"/>
        <end position="313"/>
    </location>
</feature>
<dbReference type="GO" id="GO:0009279">
    <property type="term" value="C:cell outer membrane"/>
    <property type="evidence" value="ECO:0007669"/>
    <property type="project" value="UniProtKB-SubCell"/>
</dbReference>
<dbReference type="InterPro" id="IPR020079">
    <property type="entry name" value="Peptidase_A26_CS"/>
</dbReference>
<dbReference type="InterPro" id="IPR020080">
    <property type="entry name" value="OM_adhesin/peptidase_omptin"/>
</dbReference>
<evidence type="ECO:0000256" key="1">
    <source>
        <dbReference type="ARBA" id="ARBA00004571"/>
    </source>
</evidence>
<dbReference type="GO" id="GO:0004190">
    <property type="term" value="F:aspartic-type endopeptidase activity"/>
    <property type="evidence" value="ECO:0007669"/>
    <property type="project" value="UniProtKB-KW"/>
</dbReference>
<gene>
    <name evidence="13" type="ORF">G6N76_12890</name>
</gene>
<dbReference type="PIRSF" id="PIRSF001522">
    <property type="entry name" value="Peptidase_A26"/>
    <property type="match status" value="1"/>
</dbReference>
<keyword evidence="5" id="KW-0812">Transmembrane</keyword>
<keyword evidence="9" id="KW-0472">Membrane</keyword>
<name>A0A6M1S0R3_9HYPH</name>
<dbReference type="InterPro" id="IPR000036">
    <property type="entry name" value="Peptidase_A26_omptin"/>
</dbReference>
<dbReference type="GO" id="GO:0006508">
    <property type="term" value="P:proteolysis"/>
    <property type="evidence" value="ECO:0007669"/>
    <property type="project" value="UniProtKB-KW"/>
</dbReference>
<comment type="similarity">
    <text evidence="2">Belongs to the peptidase A26 family.</text>
</comment>
<proteinExistence type="inferred from homology"/>
<keyword evidence="10" id="KW-0998">Cell outer membrane</keyword>
<dbReference type="PRINTS" id="PR00482">
    <property type="entry name" value="OMPTIN"/>
</dbReference>
<keyword evidence="3" id="KW-1134">Transmembrane beta strand</keyword>
<evidence type="ECO:0000313" key="13">
    <source>
        <dbReference type="EMBL" id="NGO64563.1"/>
    </source>
</evidence>
<evidence type="ECO:0000256" key="2">
    <source>
        <dbReference type="ARBA" id="ARBA00006923"/>
    </source>
</evidence>
<keyword evidence="7" id="KW-0064">Aspartyl protease</keyword>
<dbReference type="EMBL" id="JAAKZH010000003">
    <property type="protein sequence ID" value="NGO64563.1"/>
    <property type="molecule type" value="Genomic_DNA"/>
</dbReference>
<dbReference type="SUPFAM" id="SSF69917">
    <property type="entry name" value="OMPT-like"/>
    <property type="match status" value="1"/>
</dbReference>
<sequence length="313" mass="34203">MTIRLFHLPLIASAVLVSMLPARAQDNFYSSSNGSVSAFAGIGFTNLQAGEYVYDGGHKLSQLDWKSKNVPTAKLGATLELGYNWRLKGKLDFGMRGDGHMVDRDWMDYSIDDWTDRSVHPDTKLDHYLNGMIEADRTIYQTESTRLALGGGLGYSDVQWSGYGGSYVYSNYSLHDTVGTFADGEKGITYRQKIPVAFVSANAEQSIGALTLSGGLQGGATFGISDIDDHWMRDLRFTDDMKPAPMIGANVSLDYQLLPSASIYVAGDYQKIYHAKGDTKVESTIVPASAKFDDAAGADFQAWSVSFGVKGRF</sequence>
<organism evidence="13 14">
    <name type="scientific">Rhizobium daejeonense</name>
    <dbReference type="NCBI Taxonomy" id="240521"/>
    <lineage>
        <taxon>Bacteria</taxon>
        <taxon>Pseudomonadati</taxon>
        <taxon>Pseudomonadota</taxon>
        <taxon>Alphaproteobacteria</taxon>
        <taxon>Hyphomicrobiales</taxon>
        <taxon>Rhizobiaceae</taxon>
        <taxon>Rhizobium/Agrobacterium group</taxon>
        <taxon>Rhizobium</taxon>
    </lineage>
</organism>
<evidence type="ECO:0000256" key="9">
    <source>
        <dbReference type="ARBA" id="ARBA00023136"/>
    </source>
</evidence>
<dbReference type="RefSeq" id="WP_163904694.1">
    <property type="nucleotide sequence ID" value="NZ_CP048427.1"/>
</dbReference>
<keyword evidence="4 13" id="KW-0645">Protease</keyword>
<comment type="caution">
    <text evidence="13">The sequence shown here is derived from an EMBL/GenBank/DDBJ whole genome shotgun (WGS) entry which is preliminary data.</text>
</comment>